<keyword evidence="4 7" id="KW-0812">Transmembrane</keyword>
<evidence type="ECO:0000256" key="4">
    <source>
        <dbReference type="ARBA" id="ARBA00022692"/>
    </source>
</evidence>
<evidence type="ECO:0000256" key="7">
    <source>
        <dbReference type="SAM" id="Phobius"/>
    </source>
</evidence>
<protein>
    <submittedName>
        <fullName evidence="9">Type VII secretion integral membrane protein EccD</fullName>
    </submittedName>
</protein>
<feature type="transmembrane region" description="Helical" evidence="7">
    <location>
        <begin position="213"/>
        <end position="232"/>
    </location>
</feature>
<evidence type="ECO:0000256" key="5">
    <source>
        <dbReference type="ARBA" id="ARBA00022989"/>
    </source>
</evidence>
<keyword evidence="6 7" id="KW-0472">Membrane</keyword>
<feature type="transmembrane region" description="Helical" evidence="7">
    <location>
        <begin position="264"/>
        <end position="283"/>
    </location>
</feature>
<dbReference type="RefSeq" id="WP_158645728.1">
    <property type="nucleotide sequence ID" value="NZ_BAABIJ010000007.1"/>
</dbReference>
<comment type="caution">
    <text evidence="9">The sequence shown here is derived from an EMBL/GenBank/DDBJ whole genome shotgun (WGS) entry which is preliminary data.</text>
</comment>
<accession>A0A562UPE9</accession>
<evidence type="ECO:0000256" key="2">
    <source>
        <dbReference type="ARBA" id="ARBA00006162"/>
    </source>
</evidence>
<dbReference type="OrthoDB" id="4775372at2"/>
<keyword evidence="10" id="KW-1185">Reference proteome</keyword>
<dbReference type="PIRSF" id="PIRSF017804">
    <property type="entry name" value="Secretion_EccD1"/>
    <property type="match status" value="1"/>
</dbReference>
<evidence type="ECO:0000259" key="8">
    <source>
        <dbReference type="Pfam" id="PF19053"/>
    </source>
</evidence>
<name>A0A562UPE9_9ACTN</name>
<feature type="transmembrane region" description="Helical" evidence="7">
    <location>
        <begin position="349"/>
        <end position="367"/>
    </location>
</feature>
<feature type="transmembrane region" description="Helical" evidence="7">
    <location>
        <begin position="379"/>
        <end position="398"/>
    </location>
</feature>
<organism evidence="9 10">
    <name type="scientific">Stackebrandtia albiflava</name>
    <dbReference type="NCBI Taxonomy" id="406432"/>
    <lineage>
        <taxon>Bacteria</taxon>
        <taxon>Bacillati</taxon>
        <taxon>Actinomycetota</taxon>
        <taxon>Actinomycetes</taxon>
        <taxon>Glycomycetales</taxon>
        <taxon>Glycomycetaceae</taxon>
        <taxon>Stackebrandtia</taxon>
    </lineage>
</organism>
<comment type="similarity">
    <text evidence="2">Belongs to the EccD/Snm4 family.</text>
</comment>
<sequence>MTTAIRTGLTRITVSAPRRRIDLVLPDHVPVSELLPTVLDYAGEGAADDAEKHGGFDLRRADGKTINPSQSMAMQQIRDGEILHLAPRHADWPEGEYDDVVEAIAAGAKVLGKPWDGNHTRVTGLSVAGVASALTLYGLFNAGPPVSGTWLWPGVAGIVVATVLLVIGVALSRATGDSQAGATLGGLALPFAALGGYTVLGGGYTIAEFGTPQLLVASSAVLMFSIIGFYAVGEGLRVFAAGVFVGFIGLIASALSFTSWTSDGVAAASVSLVVAFLPSIPVLSMRFAKLPMPELPTSAKELIKDTPNPPKEEIFAKVLRADELLTGLLIGASISTVLCLYVVDRDGFPAAAPILVAVVACVFLLRARLFPAVRQRVPLLAAGLLALVMLIDDTVGLFGEGLQLLGLLAVVVPLIAIGTAAGLLYSKRAPSPYIGRIADIVDIILIVAVVPVACTAIGLFTFFRGLTA</sequence>
<feature type="transmembrane region" description="Helical" evidence="7">
    <location>
        <begin position="239"/>
        <end position="258"/>
    </location>
</feature>
<feature type="transmembrane region" description="Helical" evidence="7">
    <location>
        <begin position="184"/>
        <end position="207"/>
    </location>
</feature>
<dbReference type="InterPro" id="IPR024962">
    <property type="entry name" value="YukD-like"/>
</dbReference>
<evidence type="ECO:0000256" key="6">
    <source>
        <dbReference type="ARBA" id="ARBA00023136"/>
    </source>
</evidence>
<dbReference type="NCBIfam" id="TIGR03920">
    <property type="entry name" value="T7SS_EccD"/>
    <property type="match status" value="1"/>
</dbReference>
<evidence type="ECO:0000256" key="3">
    <source>
        <dbReference type="ARBA" id="ARBA00022475"/>
    </source>
</evidence>
<dbReference type="Pfam" id="PF19053">
    <property type="entry name" value="EccD"/>
    <property type="match status" value="1"/>
</dbReference>
<feature type="transmembrane region" description="Helical" evidence="7">
    <location>
        <begin position="152"/>
        <end position="172"/>
    </location>
</feature>
<dbReference type="AlphaFoldDB" id="A0A562UPE9"/>
<keyword evidence="5 7" id="KW-1133">Transmembrane helix</keyword>
<reference evidence="9 10" key="1">
    <citation type="journal article" date="2013" name="Stand. Genomic Sci.">
        <title>Genomic Encyclopedia of Type Strains, Phase I: The one thousand microbial genomes (KMG-I) project.</title>
        <authorList>
            <person name="Kyrpides N.C."/>
            <person name="Woyke T."/>
            <person name="Eisen J.A."/>
            <person name="Garrity G."/>
            <person name="Lilburn T.G."/>
            <person name="Beck B.J."/>
            <person name="Whitman W.B."/>
            <person name="Hugenholtz P."/>
            <person name="Klenk H.P."/>
        </authorList>
    </citation>
    <scope>NUCLEOTIDE SEQUENCE [LARGE SCALE GENOMIC DNA]</scope>
    <source>
        <strain evidence="9 10">DSM 45044</strain>
    </source>
</reference>
<keyword evidence="3" id="KW-1003">Cell membrane</keyword>
<feature type="transmembrane region" description="Helical" evidence="7">
    <location>
        <begin position="437"/>
        <end position="463"/>
    </location>
</feature>
<comment type="subcellular location">
    <subcellularLocation>
        <location evidence="1">Cell membrane</location>
        <topology evidence="1">Multi-pass membrane protein</topology>
    </subcellularLocation>
</comment>
<dbReference type="Gene3D" id="3.10.20.90">
    <property type="entry name" value="Phosphatidylinositol 3-kinase Catalytic Subunit, Chain A, domain 1"/>
    <property type="match status" value="1"/>
</dbReference>
<gene>
    <name evidence="9" type="ORF">LX16_4986</name>
</gene>
<feature type="transmembrane region" description="Helical" evidence="7">
    <location>
        <begin position="324"/>
        <end position="343"/>
    </location>
</feature>
<dbReference type="InterPro" id="IPR044049">
    <property type="entry name" value="EccD_transm"/>
</dbReference>
<evidence type="ECO:0000313" key="9">
    <source>
        <dbReference type="EMBL" id="TWJ07503.1"/>
    </source>
</evidence>
<feature type="domain" description="EccD-like transmembrane" evidence="8">
    <location>
        <begin position="120"/>
        <end position="466"/>
    </location>
</feature>
<dbReference type="InterPro" id="IPR006707">
    <property type="entry name" value="T7SS_EccD"/>
</dbReference>
<dbReference type="EMBL" id="VLLL01000011">
    <property type="protein sequence ID" value="TWJ07503.1"/>
    <property type="molecule type" value="Genomic_DNA"/>
</dbReference>
<evidence type="ECO:0000313" key="10">
    <source>
        <dbReference type="Proteomes" id="UP000321617"/>
    </source>
</evidence>
<dbReference type="GO" id="GO:0005886">
    <property type="term" value="C:plasma membrane"/>
    <property type="evidence" value="ECO:0007669"/>
    <property type="project" value="UniProtKB-SubCell"/>
</dbReference>
<evidence type="ECO:0000256" key="1">
    <source>
        <dbReference type="ARBA" id="ARBA00004651"/>
    </source>
</evidence>
<dbReference type="Proteomes" id="UP000321617">
    <property type="component" value="Unassembled WGS sequence"/>
</dbReference>
<dbReference type="Pfam" id="PF08817">
    <property type="entry name" value="YukD"/>
    <property type="match status" value="1"/>
</dbReference>
<proteinExistence type="inferred from homology"/>
<feature type="transmembrane region" description="Helical" evidence="7">
    <location>
        <begin position="122"/>
        <end position="140"/>
    </location>
</feature>
<feature type="transmembrane region" description="Helical" evidence="7">
    <location>
        <begin position="404"/>
        <end position="425"/>
    </location>
</feature>